<gene>
    <name evidence="1" type="ORF">RHMOL_Rhmol08G0040100</name>
</gene>
<proteinExistence type="predicted"/>
<sequence length="567" mass="63822">MGSCFSTTKVSGSNSNNTPPAAVSGQRKESNKPAPITTKNQDGSNHNQQKTQHKKDSKQTKPKRQGGIIPCGKKTDFGYDKDFDKRYTIGKLLGHGQFGYTYVGVDKFNGDRVAVKKIDKNKMVLPIAVEDVKREVKILQALAGHENVVQFHNAFEDDSYVYIVMELCEGGELLDRILSKKDSRYSEKDAAVVVRQMLKVAAECHLHGLVHRDMKPENFLFKSPKLDSPLKATDFGLSDFIRPGLLNFLPAIRFNKFCGGMPKSYMRTLLTESGKKFLDIVGSAYYVAPEVLKRKSGAESDVWSIGVITYILLCGRRPFWDKTEDGIFKEVLRNKPDFHRKPWPTISNSAKDFVRKLLVKDPRARLTAAQALSHPWVREGGDASDIPLDISVLCNMRQFVKYSRLKQFALRALASTIGAEELADLRDQFDAIDKDKSGAISLEEMRQALAKDLPWKLKESRVLEILQAMDSNTDGLVDFSEFVAATLHVNQLEEHNSEMWQQRSQAAFEKFDHTGLKGSIDPLLEEADIDKDGKISLSEFRKLLRNASMSSSRNVTSPRGHRNSRKM</sequence>
<reference evidence="1" key="1">
    <citation type="submission" date="2022-02" db="EMBL/GenBank/DDBJ databases">
        <title>Plant Genome Project.</title>
        <authorList>
            <person name="Zhang R.-G."/>
        </authorList>
    </citation>
    <scope>NUCLEOTIDE SEQUENCE</scope>
    <source>
        <strain evidence="1">AT1</strain>
    </source>
</reference>
<name>A0ACC0MLE7_RHOML</name>
<comment type="caution">
    <text evidence="1">The sequence shown here is derived from an EMBL/GenBank/DDBJ whole genome shotgun (WGS) entry which is preliminary data.</text>
</comment>
<evidence type="ECO:0000313" key="2">
    <source>
        <dbReference type="Proteomes" id="UP001062846"/>
    </source>
</evidence>
<evidence type="ECO:0000313" key="1">
    <source>
        <dbReference type="EMBL" id="KAI8541163.1"/>
    </source>
</evidence>
<accession>A0ACC0MLE7</accession>
<keyword evidence="2" id="KW-1185">Reference proteome</keyword>
<organism evidence="1 2">
    <name type="scientific">Rhododendron molle</name>
    <name type="common">Chinese azalea</name>
    <name type="synonym">Azalea mollis</name>
    <dbReference type="NCBI Taxonomy" id="49168"/>
    <lineage>
        <taxon>Eukaryota</taxon>
        <taxon>Viridiplantae</taxon>
        <taxon>Streptophyta</taxon>
        <taxon>Embryophyta</taxon>
        <taxon>Tracheophyta</taxon>
        <taxon>Spermatophyta</taxon>
        <taxon>Magnoliopsida</taxon>
        <taxon>eudicotyledons</taxon>
        <taxon>Gunneridae</taxon>
        <taxon>Pentapetalae</taxon>
        <taxon>asterids</taxon>
        <taxon>Ericales</taxon>
        <taxon>Ericaceae</taxon>
        <taxon>Ericoideae</taxon>
        <taxon>Rhodoreae</taxon>
        <taxon>Rhododendron</taxon>
    </lineage>
</organism>
<protein>
    <submittedName>
        <fullName evidence="1">Uncharacterized protein</fullName>
    </submittedName>
</protein>
<dbReference type="Proteomes" id="UP001062846">
    <property type="component" value="Chromosome 8"/>
</dbReference>
<dbReference type="EMBL" id="CM046395">
    <property type="protein sequence ID" value="KAI8541163.1"/>
    <property type="molecule type" value="Genomic_DNA"/>
</dbReference>